<dbReference type="Proteomes" id="UP001732720">
    <property type="component" value="Chromosome 17"/>
</dbReference>
<gene>
    <name evidence="2" type="primary">Mcrip2</name>
</gene>
<sequence>MPAAGAAYRTASPRAVLCAPRPLAPGECPSHLRRNPERRGAPEPRKASRPAGTASAWRSGRRSPGLRLPPPALGSRWNNSWMVAQPVRVVQGLCNMWRGPLIPGYKTLCPLTWMSGGHSSSWPESPTVPSGCPETNAAMVDPLPEEDHGALSTLWPGWAPATPEVPAFGLLHLLFPWLSYPKLPGPGAKPV</sequence>
<accession>A0AC58LD84</accession>
<evidence type="ECO:0000313" key="2">
    <source>
        <dbReference type="RefSeq" id="XP_073915100.1"/>
    </source>
</evidence>
<name>A0AC58LD84_CASCN</name>
<dbReference type="RefSeq" id="XP_073915100.1">
    <property type="nucleotide sequence ID" value="XM_074058999.1"/>
</dbReference>
<keyword evidence="1" id="KW-1185">Reference proteome</keyword>
<protein>
    <submittedName>
        <fullName evidence="2">MAPK regulated corepressor interacting protein 2 isoform X2</fullName>
    </submittedName>
</protein>
<reference evidence="2" key="1">
    <citation type="submission" date="2025-08" db="UniProtKB">
        <authorList>
            <consortium name="RefSeq"/>
        </authorList>
    </citation>
    <scope>IDENTIFICATION</scope>
</reference>
<evidence type="ECO:0000313" key="1">
    <source>
        <dbReference type="Proteomes" id="UP001732720"/>
    </source>
</evidence>
<organism evidence="1 2">
    <name type="scientific">Castor canadensis</name>
    <name type="common">American beaver</name>
    <dbReference type="NCBI Taxonomy" id="51338"/>
    <lineage>
        <taxon>Eukaryota</taxon>
        <taxon>Metazoa</taxon>
        <taxon>Chordata</taxon>
        <taxon>Craniata</taxon>
        <taxon>Vertebrata</taxon>
        <taxon>Euteleostomi</taxon>
        <taxon>Mammalia</taxon>
        <taxon>Eutheria</taxon>
        <taxon>Euarchontoglires</taxon>
        <taxon>Glires</taxon>
        <taxon>Rodentia</taxon>
        <taxon>Castorimorpha</taxon>
        <taxon>Castoridae</taxon>
        <taxon>Castor</taxon>
    </lineage>
</organism>
<proteinExistence type="predicted"/>